<dbReference type="InterPro" id="IPR055411">
    <property type="entry name" value="LRR_FXL15/At3g58940/PEG3-like"/>
</dbReference>
<dbReference type="InterPro" id="IPR001810">
    <property type="entry name" value="F-box_dom"/>
</dbReference>
<dbReference type="SUPFAM" id="SSF81383">
    <property type="entry name" value="F-box domain"/>
    <property type="match status" value="1"/>
</dbReference>
<dbReference type="STRING" id="74649.A0A2P6QET5"/>
<dbReference type="SUPFAM" id="SSF52047">
    <property type="entry name" value="RNI-like"/>
    <property type="match status" value="1"/>
</dbReference>
<dbReference type="PROSITE" id="PS50181">
    <property type="entry name" value="FBOX"/>
    <property type="match status" value="1"/>
</dbReference>
<dbReference type="OMA" id="FRENDHK"/>
<name>A0A2P6QET5_ROSCH</name>
<evidence type="ECO:0000313" key="3">
    <source>
        <dbReference type="Proteomes" id="UP000238479"/>
    </source>
</evidence>
<gene>
    <name evidence="2" type="ORF">RchiOBHm_Chr5g0049261</name>
</gene>
<dbReference type="EMBL" id="PDCK01000043">
    <property type="protein sequence ID" value="PRQ32693.1"/>
    <property type="molecule type" value="Genomic_DNA"/>
</dbReference>
<dbReference type="CDD" id="cd22160">
    <property type="entry name" value="F-box_AtFBL13-like"/>
    <property type="match status" value="1"/>
</dbReference>
<dbReference type="Pfam" id="PF24758">
    <property type="entry name" value="LRR_At5g56370"/>
    <property type="match status" value="1"/>
</dbReference>
<dbReference type="InterPro" id="IPR032675">
    <property type="entry name" value="LRR_dom_sf"/>
</dbReference>
<dbReference type="Gramene" id="PRQ32693">
    <property type="protein sequence ID" value="PRQ32693"/>
    <property type="gene ID" value="RchiOBHm_Chr5g0049261"/>
</dbReference>
<dbReference type="InterPro" id="IPR053781">
    <property type="entry name" value="F-box_AtFBL13-like"/>
</dbReference>
<dbReference type="InterPro" id="IPR053772">
    <property type="entry name" value="At1g61320/At1g61330-like"/>
</dbReference>
<sequence length="550" mass="63546">MELDRISNLPSNVTQQILSYLPIKDAGKTSMLSKDWRFKWAMLPSLVFDHEIDDVDSVDHVLLLHPGPIFSFKLSAQNIMDKSAINRWIRHLSRQPIRQFILKGCYNFYSNRRPYDVSSSLFSCQDLTHLELSDCSLRLPWTFNGFRMLRTLNIKRVTVARDELEKMIVCSPLLERLTLRDLQGITRLKIHAPNLQFLKVRGDFEDVELTNTLNLVHVSLDRNRAHWRGDRLLNSCVKLPYIKRLTIEGCILESATGSLPKELRRPCLYLNFLSINIRLNNLEEISTVMCLLRSSPALQELEISVRQQYEEATTAREATPWLNDNQNWEFSKLQRVKVTGFSGAQAEVDFIKFLFLSSPALQELEVSVYQKDETVVGEVDYSWLNNDQNFAHTQLRLLKVTDFCGEVEFIKFLLLSSPALQELHILFRENDHKNKIRNKWLDDAAMGDEDNRNCTFTQLRVMNISGFFGAKAEVGFIRFLLTSSPMLERITLQPASAKVPWEVSKLLNEFKSNSVHTNLKLLDPLNPSADYHSRGSRCRTPLCSDYSCYD</sequence>
<accession>A0A2P6QET5</accession>
<dbReference type="PANTHER" id="PTHR34145">
    <property type="entry name" value="OS02G0105600 PROTEIN"/>
    <property type="match status" value="1"/>
</dbReference>
<dbReference type="Gene3D" id="3.80.10.10">
    <property type="entry name" value="Ribonuclease Inhibitor"/>
    <property type="match status" value="2"/>
</dbReference>
<dbReference type="AlphaFoldDB" id="A0A2P6QET5"/>
<keyword evidence="3" id="KW-1185">Reference proteome</keyword>
<evidence type="ECO:0000313" key="2">
    <source>
        <dbReference type="EMBL" id="PRQ32693.1"/>
    </source>
</evidence>
<dbReference type="InterPro" id="IPR036047">
    <property type="entry name" value="F-box-like_dom_sf"/>
</dbReference>
<evidence type="ECO:0000259" key="1">
    <source>
        <dbReference type="PROSITE" id="PS50181"/>
    </source>
</evidence>
<comment type="caution">
    <text evidence="2">The sequence shown here is derived from an EMBL/GenBank/DDBJ whole genome shotgun (WGS) entry which is preliminary data.</text>
</comment>
<proteinExistence type="predicted"/>
<feature type="domain" description="F-box" evidence="1">
    <location>
        <begin position="3"/>
        <end position="55"/>
    </location>
</feature>
<dbReference type="Proteomes" id="UP000238479">
    <property type="component" value="Chromosome 5"/>
</dbReference>
<organism evidence="2 3">
    <name type="scientific">Rosa chinensis</name>
    <name type="common">China rose</name>
    <dbReference type="NCBI Taxonomy" id="74649"/>
    <lineage>
        <taxon>Eukaryota</taxon>
        <taxon>Viridiplantae</taxon>
        <taxon>Streptophyta</taxon>
        <taxon>Embryophyta</taxon>
        <taxon>Tracheophyta</taxon>
        <taxon>Spermatophyta</taxon>
        <taxon>Magnoliopsida</taxon>
        <taxon>eudicotyledons</taxon>
        <taxon>Gunneridae</taxon>
        <taxon>Pentapetalae</taxon>
        <taxon>rosids</taxon>
        <taxon>fabids</taxon>
        <taxon>Rosales</taxon>
        <taxon>Rosaceae</taxon>
        <taxon>Rosoideae</taxon>
        <taxon>Rosoideae incertae sedis</taxon>
        <taxon>Rosa</taxon>
    </lineage>
</organism>
<dbReference type="Pfam" id="PF00646">
    <property type="entry name" value="F-box"/>
    <property type="match status" value="1"/>
</dbReference>
<dbReference type="OrthoDB" id="1163429at2759"/>
<dbReference type="PANTHER" id="PTHR34145:SF28">
    <property type="entry name" value="F-BOX DOMAIN-CONTAINING PROTEIN"/>
    <property type="match status" value="1"/>
</dbReference>
<reference evidence="2 3" key="1">
    <citation type="journal article" date="2018" name="Nat. Genet.">
        <title>The Rosa genome provides new insights in the design of modern roses.</title>
        <authorList>
            <person name="Bendahmane M."/>
        </authorList>
    </citation>
    <scope>NUCLEOTIDE SEQUENCE [LARGE SCALE GENOMIC DNA]</scope>
    <source>
        <strain evidence="3">cv. Old Blush</strain>
    </source>
</reference>
<protein>
    <submittedName>
        <fullName evidence="2">Putative F-box domain, FBD domain, leucine-rich repeat domain, L domain-containing protein</fullName>
    </submittedName>
</protein>